<organism evidence="2 3">
    <name type="scientific">Pseudomonas putida</name>
    <name type="common">Arthrobacter siderocapsulatus</name>
    <dbReference type="NCBI Taxonomy" id="303"/>
    <lineage>
        <taxon>Bacteria</taxon>
        <taxon>Pseudomonadati</taxon>
        <taxon>Pseudomonadota</taxon>
        <taxon>Gammaproteobacteria</taxon>
        <taxon>Pseudomonadales</taxon>
        <taxon>Pseudomonadaceae</taxon>
        <taxon>Pseudomonas</taxon>
    </lineage>
</organism>
<evidence type="ECO:0000256" key="1">
    <source>
        <dbReference type="SAM" id="Phobius"/>
    </source>
</evidence>
<evidence type="ECO:0000313" key="2">
    <source>
        <dbReference type="EMBL" id="OUM36471.1"/>
    </source>
</evidence>
<protein>
    <submittedName>
        <fullName evidence="2">Uncharacterized protein</fullName>
    </submittedName>
</protein>
<comment type="caution">
    <text evidence="2">The sequence shown here is derived from an EMBL/GenBank/DDBJ whole genome shotgun (WGS) entry which is preliminary data.</text>
</comment>
<dbReference type="EMBL" id="NFSB01000062">
    <property type="protein sequence ID" value="OUM36471.1"/>
    <property type="molecule type" value="Genomic_DNA"/>
</dbReference>
<keyword evidence="1" id="KW-0472">Membrane</keyword>
<accession>A0A1Y3LIM6</accession>
<keyword evidence="1" id="KW-0812">Transmembrane</keyword>
<name>A0A1Y3LIM6_PSEPU</name>
<evidence type="ECO:0000313" key="3">
    <source>
        <dbReference type="Proteomes" id="UP000196082"/>
    </source>
</evidence>
<gene>
    <name evidence="2" type="ORF">B8W72_06565</name>
</gene>
<sequence>MRIWVSRSLTGGIDNTWYRLESGERVMGAGPYPSAQGAKWGPEGRKIRVISCMGAEMASFLYGFFFIYNGWGWG</sequence>
<proteinExistence type="predicted"/>
<keyword evidence="1" id="KW-1133">Transmembrane helix</keyword>
<reference evidence="2 3" key="1">
    <citation type="submission" date="2017-05" db="EMBL/GenBank/DDBJ databases">
        <title>Whole genome sequence of Pseudomonas putida isolate 1312 commercialized as a biostimulant.</title>
        <authorList>
            <person name="Crovadore J."/>
            <person name="Blanc P."/>
            <person name="Chablais R."/>
            <person name="Cochard B."/>
            <person name="Grizard D."/>
            <person name="Lefort F."/>
        </authorList>
    </citation>
    <scope>NUCLEOTIDE SEQUENCE [LARGE SCALE GENOMIC DNA]</scope>
    <source>
        <strain evidence="2 3">1312</strain>
    </source>
</reference>
<feature type="transmembrane region" description="Helical" evidence="1">
    <location>
        <begin position="49"/>
        <end position="68"/>
    </location>
</feature>
<dbReference type="AlphaFoldDB" id="A0A1Y3LIM6"/>
<dbReference type="Proteomes" id="UP000196082">
    <property type="component" value="Unassembled WGS sequence"/>
</dbReference>